<feature type="chain" id="PRO_5014670374" evidence="12">
    <location>
        <begin position="31"/>
        <end position="810"/>
    </location>
</feature>
<keyword evidence="9 10" id="KW-0998">Cell outer membrane</keyword>
<dbReference type="PANTHER" id="PTHR30069">
    <property type="entry name" value="TONB-DEPENDENT OUTER MEMBRANE RECEPTOR"/>
    <property type="match status" value="1"/>
</dbReference>
<feature type="domain" description="TonB-dependent receptor plug" evidence="14">
    <location>
        <begin position="130"/>
        <end position="230"/>
    </location>
</feature>
<dbReference type="Gene3D" id="2.170.130.10">
    <property type="entry name" value="TonB-dependent receptor, plug domain"/>
    <property type="match status" value="1"/>
</dbReference>
<dbReference type="Pfam" id="PF00593">
    <property type="entry name" value="TonB_dep_Rec_b-barrel"/>
    <property type="match status" value="1"/>
</dbReference>
<dbReference type="SUPFAM" id="SSF49452">
    <property type="entry name" value="Starch-binding domain-like"/>
    <property type="match status" value="1"/>
</dbReference>
<sequence length="810" mass="92285">MNNLKRTQSIYLTMKLIYSFMLILCGFAFTNAQQTYTVQGTVQDFHDKTMLENAVVKIGDFSTKTDKNGKFSFNKIPTGKYILIAKHPDCNDYTENIGITQDLHLTITLEHHIQDIETVTLHGSHKNNGSMVVKTIDKSMISRNVTENLGNLLTNISGVNVLKTGNNIAKPIIHGLYGSRVSILNDGVKLAEQEWGVEHAPNVDVNNFEHIDVVKGASALKYGSGAVGGVVVLQPQILPKKDTIMGNVALSGISNGRGADLNVKLAKTWKDGWAIKTNGSYKKLGDLQAPDYGLMNTGIENSGFNFGVQKMTFNKGFSFDYYLTKSSIGILRSSHVGNSEDLRLALTSSEPIYQRDFSYDIDNPRQEIEHHIAKISAYQRFENFGKITATYSFQYNHRKEYDIRRTEELSKKPALDLELITNDLNINHLIERGKWNLETGINAGYQNNYSNTQTEARRLVPNYDRYYAGIYSVFKYKMAPVLDLELGGRYDFDHYEVTKWYDLSDWNKLYAADYSDFEVRVNKNRILTKPSLSYNNVSVNGGIVYHPSEYFDLKFNYARVSRSPNVAELFADGLHHSAAIIERGDMRMKSETGNQFNLVADVKANVLKGLNVSVNPYFFYTQNFINEIPTGYQNTQWGGAFVVYNYQQIDAKMYGIDLDVQLKITDHLNYKGSGSYVYGQDLTNNVPLILMMPPNFNNSLEFNKKEWKNFYFNVSNNTYLKQTRFPVYNVPIRLFDSDGNAYNEEVDISTPPSGYSLWNLQTGVNLSKNFGVDFSVRNVFNKSYRDYLNRLRFFSSEMGRNFILTLKYQF</sequence>
<dbReference type="EMBL" id="PGFD01000001">
    <property type="protein sequence ID" value="PJJ67923.1"/>
    <property type="molecule type" value="Genomic_DNA"/>
</dbReference>
<evidence type="ECO:0000256" key="2">
    <source>
        <dbReference type="ARBA" id="ARBA00022448"/>
    </source>
</evidence>
<evidence type="ECO:0000313" key="15">
    <source>
        <dbReference type="EMBL" id="PJJ67923.1"/>
    </source>
</evidence>
<dbReference type="PANTHER" id="PTHR30069:SF29">
    <property type="entry name" value="HEMOGLOBIN AND HEMOGLOBIN-HAPTOGLOBIN-BINDING PROTEIN 1-RELATED"/>
    <property type="match status" value="1"/>
</dbReference>
<evidence type="ECO:0000256" key="3">
    <source>
        <dbReference type="ARBA" id="ARBA00022452"/>
    </source>
</evidence>
<evidence type="ECO:0000256" key="4">
    <source>
        <dbReference type="ARBA" id="ARBA00022692"/>
    </source>
</evidence>
<proteinExistence type="inferred from homology"/>
<dbReference type="SUPFAM" id="SSF56935">
    <property type="entry name" value="Porins"/>
    <property type="match status" value="1"/>
</dbReference>
<dbReference type="Proteomes" id="UP000228740">
    <property type="component" value="Unassembled WGS sequence"/>
</dbReference>
<keyword evidence="4 10" id="KW-0812">Transmembrane</keyword>
<dbReference type="GO" id="GO:0015344">
    <property type="term" value="F:siderophore uptake transmembrane transporter activity"/>
    <property type="evidence" value="ECO:0007669"/>
    <property type="project" value="TreeGrafter"/>
</dbReference>
<evidence type="ECO:0000256" key="11">
    <source>
        <dbReference type="RuleBase" id="RU003357"/>
    </source>
</evidence>
<evidence type="ECO:0000313" key="16">
    <source>
        <dbReference type="Proteomes" id="UP000228740"/>
    </source>
</evidence>
<dbReference type="GO" id="GO:0030246">
    <property type="term" value="F:carbohydrate binding"/>
    <property type="evidence" value="ECO:0007669"/>
    <property type="project" value="InterPro"/>
</dbReference>
<evidence type="ECO:0000259" key="13">
    <source>
        <dbReference type="Pfam" id="PF00593"/>
    </source>
</evidence>
<dbReference type="InterPro" id="IPR000531">
    <property type="entry name" value="Beta-barrel_TonB"/>
</dbReference>
<name>A0A2M9CAP4_9FLAO</name>
<keyword evidence="16" id="KW-1185">Reference proteome</keyword>
<protein>
    <submittedName>
        <fullName evidence="15">Iron complex outermembrane receptor protein</fullName>
    </submittedName>
</protein>
<keyword evidence="2 10" id="KW-0813">Transport</keyword>
<keyword evidence="7 10" id="KW-0472">Membrane</keyword>
<dbReference type="GO" id="GO:0044718">
    <property type="term" value="P:siderophore transmembrane transport"/>
    <property type="evidence" value="ECO:0007669"/>
    <property type="project" value="TreeGrafter"/>
</dbReference>
<dbReference type="InterPro" id="IPR013784">
    <property type="entry name" value="Carb-bd-like_fold"/>
</dbReference>
<keyword evidence="8 15" id="KW-0675">Receptor</keyword>
<comment type="similarity">
    <text evidence="10 11">Belongs to the TonB-dependent receptor family.</text>
</comment>
<keyword evidence="6 11" id="KW-0798">TonB box</keyword>
<evidence type="ECO:0000256" key="8">
    <source>
        <dbReference type="ARBA" id="ARBA00023170"/>
    </source>
</evidence>
<comment type="subcellular location">
    <subcellularLocation>
        <location evidence="1 10">Cell outer membrane</location>
        <topology evidence="1 10">Multi-pass membrane protein</topology>
    </subcellularLocation>
</comment>
<gene>
    <name evidence="15" type="ORF">CLV73_1943</name>
</gene>
<evidence type="ECO:0000256" key="9">
    <source>
        <dbReference type="ARBA" id="ARBA00023237"/>
    </source>
</evidence>
<evidence type="ECO:0000256" key="12">
    <source>
        <dbReference type="SAM" id="SignalP"/>
    </source>
</evidence>
<comment type="caution">
    <text evidence="15">The sequence shown here is derived from an EMBL/GenBank/DDBJ whole genome shotgun (WGS) entry which is preliminary data.</text>
</comment>
<evidence type="ECO:0000256" key="7">
    <source>
        <dbReference type="ARBA" id="ARBA00023136"/>
    </source>
</evidence>
<evidence type="ECO:0000256" key="10">
    <source>
        <dbReference type="PROSITE-ProRule" id="PRU01360"/>
    </source>
</evidence>
<feature type="domain" description="TonB-dependent receptor-like beta-barrel" evidence="13">
    <location>
        <begin position="314"/>
        <end position="779"/>
    </location>
</feature>
<dbReference type="InterPro" id="IPR037066">
    <property type="entry name" value="Plug_dom_sf"/>
</dbReference>
<dbReference type="Gene3D" id="2.60.40.1120">
    <property type="entry name" value="Carboxypeptidase-like, regulatory domain"/>
    <property type="match status" value="1"/>
</dbReference>
<evidence type="ECO:0000259" key="14">
    <source>
        <dbReference type="Pfam" id="PF07715"/>
    </source>
</evidence>
<dbReference type="Pfam" id="PF13620">
    <property type="entry name" value="CarboxypepD_reg"/>
    <property type="match status" value="1"/>
</dbReference>
<feature type="signal peptide" evidence="12">
    <location>
        <begin position="1"/>
        <end position="30"/>
    </location>
</feature>
<dbReference type="Gene3D" id="2.40.170.20">
    <property type="entry name" value="TonB-dependent receptor, beta-barrel domain"/>
    <property type="match status" value="1"/>
</dbReference>
<evidence type="ECO:0000256" key="5">
    <source>
        <dbReference type="ARBA" id="ARBA00022729"/>
    </source>
</evidence>
<keyword evidence="3 10" id="KW-1134">Transmembrane beta strand</keyword>
<evidence type="ECO:0000256" key="6">
    <source>
        <dbReference type="ARBA" id="ARBA00023077"/>
    </source>
</evidence>
<evidence type="ECO:0000256" key="1">
    <source>
        <dbReference type="ARBA" id="ARBA00004571"/>
    </source>
</evidence>
<dbReference type="InterPro" id="IPR039426">
    <property type="entry name" value="TonB-dep_rcpt-like"/>
</dbReference>
<reference evidence="15 16" key="1">
    <citation type="submission" date="2017-11" db="EMBL/GenBank/DDBJ databases">
        <title>Genomic Encyclopedia of Archaeal and Bacterial Type Strains, Phase II (KMG-II): From Individual Species to Whole Genera.</title>
        <authorList>
            <person name="Goeker M."/>
        </authorList>
    </citation>
    <scope>NUCLEOTIDE SEQUENCE [LARGE SCALE GENOMIC DNA]</scope>
    <source>
        <strain evidence="15 16">DSM 27617</strain>
    </source>
</reference>
<dbReference type="Pfam" id="PF07715">
    <property type="entry name" value="Plug"/>
    <property type="match status" value="1"/>
</dbReference>
<dbReference type="InterPro" id="IPR012910">
    <property type="entry name" value="Plug_dom"/>
</dbReference>
<dbReference type="GO" id="GO:0009279">
    <property type="term" value="C:cell outer membrane"/>
    <property type="evidence" value="ECO:0007669"/>
    <property type="project" value="UniProtKB-SubCell"/>
</dbReference>
<dbReference type="PROSITE" id="PS52016">
    <property type="entry name" value="TONB_DEPENDENT_REC_3"/>
    <property type="match status" value="1"/>
</dbReference>
<dbReference type="InterPro" id="IPR036942">
    <property type="entry name" value="Beta-barrel_TonB_sf"/>
</dbReference>
<organism evidence="15 16">
    <name type="scientific">Chryseobacterium geocarposphaerae</name>
    <dbReference type="NCBI Taxonomy" id="1416776"/>
    <lineage>
        <taxon>Bacteria</taxon>
        <taxon>Pseudomonadati</taxon>
        <taxon>Bacteroidota</taxon>
        <taxon>Flavobacteriia</taxon>
        <taxon>Flavobacteriales</taxon>
        <taxon>Weeksellaceae</taxon>
        <taxon>Chryseobacterium group</taxon>
        <taxon>Chryseobacterium</taxon>
    </lineage>
</organism>
<keyword evidence="5 12" id="KW-0732">Signal</keyword>
<accession>A0A2M9CAP4</accession>
<dbReference type="AlphaFoldDB" id="A0A2M9CAP4"/>